<reference evidence="4 5" key="1">
    <citation type="submission" date="2024-09" db="EMBL/GenBank/DDBJ databases">
        <authorList>
            <person name="Sun Q."/>
            <person name="Mori K."/>
        </authorList>
    </citation>
    <scope>NUCLEOTIDE SEQUENCE [LARGE SCALE GENOMIC DNA]</scope>
    <source>
        <strain evidence="4 5">TBRC 5777</strain>
    </source>
</reference>
<accession>A0ABV6JXS4</accession>
<gene>
    <name evidence="4" type="ORF">ACFFGY_17870</name>
</gene>
<organism evidence="4 5">
    <name type="scientific">Roseomonas elaeocarpi</name>
    <dbReference type="NCBI Taxonomy" id="907779"/>
    <lineage>
        <taxon>Bacteria</taxon>
        <taxon>Pseudomonadati</taxon>
        <taxon>Pseudomonadota</taxon>
        <taxon>Alphaproteobacteria</taxon>
        <taxon>Acetobacterales</taxon>
        <taxon>Roseomonadaceae</taxon>
        <taxon>Roseomonas</taxon>
    </lineage>
</organism>
<dbReference type="RefSeq" id="WP_377045877.1">
    <property type="nucleotide sequence ID" value="NZ_JBHLUN010000013.1"/>
</dbReference>
<dbReference type="PANTHER" id="PTHR43649">
    <property type="entry name" value="ARABINOSE-BINDING PROTEIN-RELATED"/>
    <property type="match status" value="1"/>
</dbReference>
<keyword evidence="5" id="KW-1185">Reference proteome</keyword>
<evidence type="ECO:0000256" key="2">
    <source>
        <dbReference type="ARBA" id="ARBA00008520"/>
    </source>
</evidence>
<dbReference type="InterPro" id="IPR006059">
    <property type="entry name" value="SBP"/>
</dbReference>
<dbReference type="InterPro" id="IPR050490">
    <property type="entry name" value="Bact_solute-bd_prot1"/>
</dbReference>
<dbReference type="SUPFAM" id="SSF53850">
    <property type="entry name" value="Periplasmic binding protein-like II"/>
    <property type="match status" value="1"/>
</dbReference>
<comment type="caution">
    <text evidence="4">The sequence shown here is derived from an EMBL/GenBank/DDBJ whole genome shotgun (WGS) entry which is preliminary data.</text>
</comment>
<dbReference type="Pfam" id="PF01547">
    <property type="entry name" value="SBP_bac_1"/>
    <property type="match status" value="1"/>
</dbReference>
<dbReference type="Gene3D" id="3.40.190.10">
    <property type="entry name" value="Periplasmic binding protein-like II"/>
    <property type="match status" value="2"/>
</dbReference>
<evidence type="ECO:0000313" key="5">
    <source>
        <dbReference type="Proteomes" id="UP001589865"/>
    </source>
</evidence>
<dbReference type="EMBL" id="JBHLUN010000013">
    <property type="protein sequence ID" value="MFC0410125.1"/>
    <property type="molecule type" value="Genomic_DNA"/>
</dbReference>
<name>A0ABV6JXS4_9PROT</name>
<protein>
    <submittedName>
        <fullName evidence="4">ABC transporter substrate-binding protein</fullName>
    </submittedName>
</protein>
<evidence type="ECO:0000256" key="1">
    <source>
        <dbReference type="ARBA" id="ARBA00004418"/>
    </source>
</evidence>
<comment type="subcellular location">
    <subcellularLocation>
        <location evidence="1">Periplasm</location>
    </subcellularLocation>
</comment>
<dbReference type="Proteomes" id="UP001589865">
    <property type="component" value="Unassembled WGS sequence"/>
</dbReference>
<keyword evidence="3" id="KW-0732">Signal</keyword>
<feature type="chain" id="PRO_5046044471" evidence="3">
    <location>
        <begin position="24"/>
        <end position="419"/>
    </location>
</feature>
<comment type="similarity">
    <text evidence="2">Belongs to the bacterial solute-binding protein 1 family.</text>
</comment>
<proteinExistence type="inferred from homology"/>
<feature type="signal peptide" evidence="3">
    <location>
        <begin position="1"/>
        <end position="23"/>
    </location>
</feature>
<dbReference type="PANTHER" id="PTHR43649:SF14">
    <property type="entry name" value="BLR3389 PROTEIN"/>
    <property type="match status" value="1"/>
</dbReference>
<sequence>MLGWLRAAAVCTTLAFTALPALADTTVRWFISENTPETTVWQRDVARRYEAAHPGTHVDIQVMSGEPYKAKLTTMLQSSERPHLIYTWGGGVMFAQAKAGLLQDITDKMRGDWANDLNPAAVEALSDGGHVYGAPSHQSMVALFYNRRLLAQAGVEPDSLRTWDGLLEAVRKLKAANIQPFTAGGSDKWPLNMFWSGLALRIGGRAGFENAMTRKSGFDGPDFLRASEMFKQLIDLQPFQRGFLGDTAPQAAGQFGDGKAALQVMGNWFVNTQRTQSANQQGIPDADLGWLPFPTVPGGRDDPSDVVGGVNGFLVTKGAPPEAVDFLRFYTSPAIQREAAERGFFIPAARGAGEALKNPIFREMAAHLSRATYVQNFYDQMMGPSVGRVVNDTSADLAVGRIQPREVGRQIQDAWEMEQ</sequence>
<evidence type="ECO:0000313" key="4">
    <source>
        <dbReference type="EMBL" id="MFC0410125.1"/>
    </source>
</evidence>
<evidence type="ECO:0000256" key="3">
    <source>
        <dbReference type="SAM" id="SignalP"/>
    </source>
</evidence>